<dbReference type="OrthoDB" id="1916993at2759"/>
<comment type="caution">
    <text evidence="1">The sequence shown here is derived from an EMBL/GenBank/DDBJ whole genome shotgun (WGS) entry which is preliminary data.</text>
</comment>
<dbReference type="AlphaFoldDB" id="A0A5A7PHK6"/>
<keyword evidence="2" id="KW-1185">Reference proteome</keyword>
<protein>
    <submittedName>
        <fullName evidence="1">Chitinase A</fullName>
    </submittedName>
</protein>
<organism evidence="1 2">
    <name type="scientific">Striga asiatica</name>
    <name type="common">Asiatic witchweed</name>
    <name type="synonym">Buchnera asiatica</name>
    <dbReference type="NCBI Taxonomy" id="4170"/>
    <lineage>
        <taxon>Eukaryota</taxon>
        <taxon>Viridiplantae</taxon>
        <taxon>Streptophyta</taxon>
        <taxon>Embryophyta</taxon>
        <taxon>Tracheophyta</taxon>
        <taxon>Spermatophyta</taxon>
        <taxon>Magnoliopsida</taxon>
        <taxon>eudicotyledons</taxon>
        <taxon>Gunneridae</taxon>
        <taxon>Pentapetalae</taxon>
        <taxon>asterids</taxon>
        <taxon>lamiids</taxon>
        <taxon>Lamiales</taxon>
        <taxon>Orobanchaceae</taxon>
        <taxon>Buchnereae</taxon>
        <taxon>Striga</taxon>
    </lineage>
</organism>
<accession>A0A5A7PHK6</accession>
<name>A0A5A7PHK6_STRAF</name>
<reference evidence="2" key="1">
    <citation type="journal article" date="2019" name="Curr. Biol.">
        <title>Genome Sequence of Striga asiatica Provides Insight into the Evolution of Plant Parasitism.</title>
        <authorList>
            <person name="Yoshida S."/>
            <person name="Kim S."/>
            <person name="Wafula E.K."/>
            <person name="Tanskanen J."/>
            <person name="Kim Y.M."/>
            <person name="Honaas L."/>
            <person name="Yang Z."/>
            <person name="Spallek T."/>
            <person name="Conn C.E."/>
            <person name="Ichihashi Y."/>
            <person name="Cheong K."/>
            <person name="Cui S."/>
            <person name="Der J.P."/>
            <person name="Gundlach H."/>
            <person name="Jiao Y."/>
            <person name="Hori C."/>
            <person name="Ishida J.K."/>
            <person name="Kasahara H."/>
            <person name="Kiba T."/>
            <person name="Kim M.S."/>
            <person name="Koo N."/>
            <person name="Laohavisit A."/>
            <person name="Lee Y.H."/>
            <person name="Lumba S."/>
            <person name="McCourt P."/>
            <person name="Mortimer J.C."/>
            <person name="Mutuku J.M."/>
            <person name="Nomura T."/>
            <person name="Sasaki-Sekimoto Y."/>
            <person name="Seto Y."/>
            <person name="Wang Y."/>
            <person name="Wakatake T."/>
            <person name="Sakakibara H."/>
            <person name="Demura T."/>
            <person name="Yamaguchi S."/>
            <person name="Yoneyama K."/>
            <person name="Manabe R.I."/>
            <person name="Nelson D.C."/>
            <person name="Schulman A.H."/>
            <person name="Timko M.P."/>
            <person name="dePamphilis C.W."/>
            <person name="Choi D."/>
            <person name="Shirasu K."/>
        </authorList>
    </citation>
    <scope>NUCLEOTIDE SEQUENCE [LARGE SCALE GENOMIC DNA]</scope>
    <source>
        <strain evidence="2">cv. UVA1</strain>
    </source>
</reference>
<evidence type="ECO:0000313" key="1">
    <source>
        <dbReference type="EMBL" id="GER32219.1"/>
    </source>
</evidence>
<dbReference type="EMBL" id="BKCP01004572">
    <property type="protein sequence ID" value="GER32219.1"/>
    <property type="molecule type" value="Genomic_DNA"/>
</dbReference>
<sequence>MGLGATAPVRDAVDPTNRVGPEAFHRADIRVGIQRADVIFRLIGGQFDGIRVGSDGWREEGGDKNDKDKNRRRFDLQHVHFLRSSNCSIVDRKSENSRCLFNKLILFTFQLARTRFWVLEGLARKELRL</sequence>
<dbReference type="Proteomes" id="UP000325081">
    <property type="component" value="Unassembled WGS sequence"/>
</dbReference>
<evidence type="ECO:0000313" key="2">
    <source>
        <dbReference type="Proteomes" id="UP000325081"/>
    </source>
</evidence>
<proteinExistence type="predicted"/>
<gene>
    <name evidence="1" type="ORF">STAS_08280</name>
</gene>